<evidence type="ECO:0000256" key="1">
    <source>
        <dbReference type="SAM" id="Phobius"/>
    </source>
</evidence>
<keyword evidence="1" id="KW-0812">Transmembrane</keyword>
<proteinExistence type="predicted"/>
<dbReference type="Pfam" id="PF13428">
    <property type="entry name" value="TPR_14"/>
    <property type="match status" value="1"/>
</dbReference>
<dbReference type="KEGG" id="spph:KFK14_08460"/>
<reference evidence="2" key="1">
    <citation type="submission" date="2021-04" db="EMBL/GenBank/DDBJ databases">
        <title>Isolation of p-tert-butylphenol degrading bacteria Sphingobium phenoxybenzoativorans Tas13 from active sludge.</title>
        <authorList>
            <person name="Li Y."/>
        </authorList>
    </citation>
    <scope>NUCLEOTIDE SEQUENCE</scope>
    <source>
        <strain evidence="2">Tas13</strain>
    </source>
</reference>
<dbReference type="Gene3D" id="1.25.40.10">
    <property type="entry name" value="Tetratricopeptide repeat domain"/>
    <property type="match status" value="1"/>
</dbReference>
<keyword evidence="3" id="KW-1185">Reference proteome</keyword>
<keyword evidence="1" id="KW-1133">Transmembrane helix</keyword>
<gene>
    <name evidence="2" type="ORF">KFK14_08460</name>
</gene>
<dbReference type="InterPro" id="IPR011990">
    <property type="entry name" value="TPR-like_helical_dom_sf"/>
</dbReference>
<name>A0A975KB76_9SPHN</name>
<evidence type="ECO:0000313" key="2">
    <source>
        <dbReference type="EMBL" id="QUT07413.1"/>
    </source>
</evidence>
<sequence>MGWAIVLGLLGVSLAGIIGIGRLPRATWELVAAALILGLAGYAWQGRPKLAGSPRSVQAKAANFDEKLVERRRSMEDRFGDAAQWLILSDGLARQGKTREAANVLVSGLRQSPNDPNLWAALGNALVAHGNGVLSPSADFAYRRAMTLDPAKPAAPYFYGIALIRSGQMAEARPVWAALAAQLPIGSGLRTELEEKLIVMDRLLAAQQQGGQ</sequence>
<feature type="transmembrane region" description="Helical" evidence="1">
    <location>
        <begin position="25"/>
        <end position="44"/>
    </location>
</feature>
<dbReference type="AlphaFoldDB" id="A0A975KB76"/>
<evidence type="ECO:0000313" key="3">
    <source>
        <dbReference type="Proteomes" id="UP000681425"/>
    </source>
</evidence>
<accession>A0A975KB76</accession>
<dbReference type="SUPFAM" id="SSF48452">
    <property type="entry name" value="TPR-like"/>
    <property type="match status" value="1"/>
</dbReference>
<dbReference type="Proteomes" id="UP000681425">
    <property type="component" value="Chromosome"/>
</dbReference>
<protein>
    <submittedName>
        <fullName evidence="2">Cytochrome C biosynthesis protein</fullName>
    </submittedName>
</protein>
<dbReference type="EMBL" id="CP073910">
    <property type="protein sequence ID" value="QUT07413.1"/>
    <property type="molecule type" value="Genomic_DNA"/>
</dbReference>
<keyword evidence="1" id="KW-0472">Membrane</keyword>
<organism evidence="2 3">
    <name type="scientific">Sphingobium phenoxybenzoativorans</name>
    <dbReference type="NCBI Taxonomy" id="1592790"/>
    <lineage>
        <taxon>Bacteria</taxon>
        <taxon>Pseudomonadati</taxon>
        <taxon>Pseudomonadota</taxon>
        <taxon>Alphaproteobacteria</taxon>
        <taxon>Sphingomonadales</taxon>
        <taxon>Sphingomonadaceae</taxon>
        <taxon>Sphingobium</taxon>
    </lineage>
</organism>